<feature type="chain" id="PRO_5042889979" description="Auxiliary Activity family 9 catalytic domain-containing protein" evidence="6">
    <location>
        <begin position="24"/>
        <end position="325"/>
    </location>
</feature>
<keyword evidence="3" id="KW-0964">Secreted</keyword>
<dbReference type="Pfam" id="PF03443">
    <property type="entry name" value="AA9"/>
    <property type="match status" value="1"/>
</dbReference>
<name>A0AAN7SYS3_9EURO</name>
<feature type="signal peptide" evidence="6">
    <location>
        <begin position="1"/>
        <end position="23"/>
    </location>
</feature>
<accession>A0AAN7SYS3</accession>
<evidence type="ECO:0000256" key="2">
    <source>
        <dbReference type="ARBA" id="ARBA00004613"/>
    </source>
</evidence>
<comment type="subcellular location">
    <subcellularLocation>
        <location evidence="2">Secreted</location>
    </subcellularLocation>
</comment>
<dbReference type="EMBL" id="JAVRRJ010000005">
    <property type="protein sequence ID" value="KAK5084790.1"/>
    <property type="molecule type" value="Genomic_DNA"/>
</dbReference>
<keyword evidence="4" id="KW-1015">Disulfide bond</keyword>
<evidence type="ECO:0000256" key="1">
    <source>
        <dbReference type="ARBA" id="ARBA00001973"/>
    </source>
</evidence>
<dbReference type="PANTHER" id="PTHR33353">
    <property type="entry name" value="PUTATIVE (AFU_ORTHOLOGUE AFUA_1G12560)-RELATED"/>
    <property type="match status" value="1"/>
</dbReference>
<proteinExistence type="predicted"/>
<dbReference type="PANTHER" id="PTHR33353:SF34">
    <property type="entry name" value="ENDO-BETA-1,4-GLUCANASE D"/>
    <property type="match status" value="1"/>
</dbReference>
<comment type="cofactor">
    <cofactor evidence="1">
        <name>Cu(2+)</name>
        <dbReference type="ChEBI" id="CHEBI:29036"/>
    </cofactor>
</comment>
<keyword evidence="9" id="KW-1185">Reference proteome</keyword>
<dbReference type="CDD" id="cd21175">
    <property type="entry name" value="LPMO_AA9"/>
    <property type="match status" value="1"/>
</dbReference>
<feature type="domain" description="Auxiliary Activity family 9 catalytic" evidence="7">
    <location>
        <begin position="22"/>
        <end position="227"/>
    </location>
</feature>
<feature type="region of interest" description="Disordered" evidence="5">
    <location>
        <begin position="235"/>
        <end position="310"/>
    </location>
</feature>
<evidence type="ECO:0000256" key="4">
    <source>
        <dbReference type="ARBA" id="ARBA00023157"/>
    </source>
</evidence>
<gene>
    <name evidence="8" type="ORF">LTR05_005869</name>
</gene>
<evidence type="ECO:0000256" key="5">
    <source>
        <dbReference type="SAM" id="MobiDB-lite"/>
    </source>
</evidence>
<keyword evidence="6" id="KW-0732">Signal</keyword>
<dbReference type="GO" id="GO:0005576">
    <property type="term" value="C:extracellular region"/>
    <property type="evidence" value="ECO:0007669"/>
    <property type="project" value="UniProtKB-SubCell"/>
</dbReference>
<dbReference type="AlphaFoldDB" id="A0AAN7SYS3"/>
<evidence type="ECO:0000313" key="8">
    <source>
        <dbReference type="EMBL" id="KAK5084790.1"/>
    </source>
</evidence>
<evidence type="ECO:0000256" key="3">
    <source>
        <dbReference type="ARBA" id="ARBA00022525"/>
    </source>
</evidence>
<feature type="compositionally biased region" description="Low complexity" evidence="5">
    <location>
        <begin position="239"/>
        <end position="272"/>
    </location>
</feature>
<dbReference type="InterPro" id="IPR049892">
    <property type="entry name" value="AA9"/>
</dbReference>
<protein>
    <recommendedName>
        <fullName evidence="7">Auxiliary Activity family 9 catalytic domain-containing protein</fullName>
    </recommendedName>
</protein>
<comment type="caution">
    <text evidence="8">The sequence shown here is derived from an EMBL/GenBank/DDBJ whole genome shotgun (WGS) entry which is preliminary data.</text>
</comment>
<evidence type="ECO:0000256" key="6">
    <source>
        <dbReference type="SAM" id="SignalP"/>
    </source>
</evidence>
<dbReference type="InterPro" id="IPR005103">
    <property type="entry name" value="AA9_LPMO"/>
</dbReference>
<reference evidence="8 9" key="1">
    <citation type="submission" date="2023-08" db="EMBL/GenBank/DDBJ databases">
        <title>Black Yeasts Isolated from many extreme environments.</title>
        <authorList>
            <person name="Coleine C."/>
            <person name="Stajich J.E."/>
            <person name="Selbmann L."/>
        </authorList>
    </citation>
    <scope>NUCLEOTIDE SEQUENCE [LARGE SCALE GENOMIC DNA]</scope>
    <source>
        <strain evidence="8 9">CCFEE 5910</strain>
    </source>
</reference>
<feature type="compositionally biased region" description="Low complexity" evidence="5">
    <location>
        <begin position="279"/>
        <end position="310"/>
    </location>
</feature>
<evidence type="ECO:0000313" key="9">
    <source>
        <dbReference type="Proteomes" id="UP001309876"/>
    </source>
</evidence>
<sequence length="325" mass="33571">MSFLKQAAILSTVLLAGNAAAHGFIQGISAGGKSYAGQSHWSSEASPGWKANNGDTGFASSLTGPDIICHNSAVAGTQYVAVAAGSAIEVTWNTWPESHKGPVLDYLAPCGDDCATIDKSQLRFTKIDEAGLITANPQRWASDDLIADNFKWTVTIPSSVAPGKYVLRHETIALHSAGSQGGAQAYPQCINIEVSGSGTNSLSSGTPGTQLYNPTEPGILVNIYTTMTGYDIPGPAVMADGSSDDSGSPPVPSSSSRSLRPSSTTLATSTRPVSITRPATTKVAVVSTTTDAPPTTNPAPSFTSTSAAPSTTFTMKGRKFVCHEE</sequence>
<organism evidence="8 9">
    <name type="scientific">Lithohypha guttulata</name>
    <dbReference type="NCBI Taxonomy" id="1690604"/>
    <lineage>
        <taxon>Eukaryota</taxon>
        <taxon>Fungi</taxon>
        <taxon>Dikarya</taxon>
        <taxon>Ascomycota</taxon>
        <taxon>Pezizomycotina</taxon>
        <taxon>Eurotiomycetes</taxon>
        <taxon>Chaetothyriomycetidae</taxon>
        <taxon>Chaetothyriales</taxon>
        <taxon>Trichomeriaceae</taxon>
        <taxon>Lithohypha</taxon>
    </lineage>
</organism>
<evidence type="ECO:0000259" key="7">
    <source>
        <dbReference type="Pfam" id="PF03443"/>
    </source>
</evidence>
<dbReference type="Proteomes" id="UP001309876">
    <property type="component" value="Unassembled WGS sequence"/>
</dbReference>
<dbReference type="Gene3D" id="2.70.50.70">
    <property type="match status" value="1"/>
</dbReference>